<dbReference type="GO" id="GO:0006508">
    <property type="term" value="P:proteolysis"/>
    <property type="evidence" value="ECO:0007669"/>
    <property type="project" value="UniProtKB-KW"/>
</dbReference>
<evidence type="ECO:0000256" key="9">
    <source>
        <dbReference type="PIRSR" id="PIRSR634016-4"/>
    </source>
</evidence>
<feature type="site" description="Transition state stabilizer" evidence="9">
    <location>
        <position position="415"/>
    </location>
</feature>
<dbReference type="GO" id="GO:0042277">
    <property type="term" value="F:peptide binding"/>
    <property type="evidence" value="ECO:0007669"/>
    <property type="project" value="TreeGrafter"/>
</dbReference>
<dbReference type="Pfam" id="PF01433">
    <property type="entry name" value="Peptidase_M1"/>
    <property type="match status" value="1"/>
</dbReference>
<keyword evidence="6 10" id="KW-0482">Metalloprotease</keyword>
<evidence type="ECO:0000259" key="11">
    <source>
        <dbReference type="Pfam" id="PF01433"/>
    </source>
</evidence>
<evidence type="ECO:0000313" key="14">
    <source>
        <dbReference type="Proteomes" id="UP001306508"/>
    </source>
</evidence>
<dbReference type="SUPFAM" id="SSF55486">
    <property type="entry name" value="Metalloproteases ('zincins'), catalytic domain"/>
    <property type="match status" value="1"/>
</dbReference>
<protein>
    <recommendedName>
        <fullName evidence="10">Aminopeptidase</fullName>
        <ecNumber evidence="10">3.4.11.-</ecNumber>
    </recommendedName>
</protein>
<dbReference type="InterPro" id="IPR001930">
    <property type="entry name" value="Peptidase_M1"/>
</dbReference>
<evidence type="ECO:0000256" key="8">
    <source>
        <dbReference type="PIRSR" id="PIRSR634016-3"/>
    </source>
</evidence>
<dbReference type="PANTHER" id="PTHR11533:SF299">
    <property type="entry name" value="AMINOPEPTIDASE"/>
    <property type="match status" value="1"/>
</dbReference>
<dbReference type="CDD" id="cd09601">
    <property type="entry name" value="M1_APN-Q_like"/>
    <property type="match status" value="1"/>
</dbReference>
<comment type="similarity">
    <text evidence="1 10">Belongs to the peptidase M1 family.</text>
</comment>
<comment type="cofactor">
    <cofactor evidence="8 10">
        <name>Zn(2+)</name>
        <dbReference type="ChEBI" id="CHEBI:29105"/>
    </cofactor>
    <text evidence="8 10">Binds 1 zinc ion per subunit.</text>
</comment>
<evidence type="ECO:0000313" key="13">
    <source>
        <dbReference type="EMBL" id="KAK5774037.1"/>
    </source>
</evidence>
<keyword evidence="2 10" id="KW-0645">Protease</keyword>
<dbReference type="InterPro" id="IPR042097">
    <property type="entry name" value="Aminopeptidase_N-like_N_sf"/>
</dbReference>
<dbReference type="GO" id="GO:0008270">
    <property type="term" value="F:zinc ion binding"/>
    <property type="evidence" value="ECO:0007669"/>
    <property type="project" value="UniProtKB-UniRule"/>
</dbReference>
<reference evidence="14" key="1">
    <citation type="submission" date="2023-07" db="EMBL/GenBank/DDBJ databases">
        <title>A draft genome of Kazachstania heterogenica Y-27499.</title>
        <authorList>
            <person name="Donic C."/>
            <person name="Kralova J.S."/>
            <person name="Fidel L."/>
            <person name="Ben-Dor S."/>
            <person name="Jung S."/>
        </authorList>
    </citation>
    <scope>NUCLEOTIDE SEQUENCE [LARGE SCALE GENOMIC DNA]</scope>
    <source>
        <strain evidence="14">Y27499</strain>
    </source>
</reference>
<evidence type="ECO:0000256" key="4">
    <source>
        <dbReference type="ARBA" id="ARBA00022801"/>
    </source>
</evidence>
<evidence type="ECO:0000256" key="3">
    <source>
        <dbReference type="ARBA" id="ARBA00022723"/>
    </source>
</evidence>
<dbReference type="InterPro" id="IPR014782">
    <property type="entry name" value="Peptidase_M1_dom"/>
</dbReference>
<evidence type="ECO:0000256" key="6">
    <source>
        <dbReference type="ARBA" id="ARBA00023049"/>
    </source>
</evidence>
<dbReference type="GO" id="GO:0005737">
    <property type="term" value="C:cytoplasm"/>
    <property type="evidence" value="ECO:0007669"/>
    <property type="project" value="TreeGrafter"/>
</dbReference>
<dbReference type="SUPFAM" id="SSF63737">
    <property type="entry name" value="Leukotriene A4 hydrolase N-terminal domain"/>
    <property type="match status" value="1"/>
</dbReference>
<comment type="caution">
    <text evidence="13">The sequence shown here is derived from an EMBL/GenBank/DDBJ whole genome shotgun (WGS) entry which is preliminary data.</text>
</comment>
<keyword evidence="5 8" id="KW-0862">Zinc</keyword>
<dbReference type="Gene3D" id="1.10.390.10">
    <property type="entry name" value="Neutral Protease Domain 2"/>
    <property type="match status" value="1"/>
</dbReference>
<organism evidence="13 14">
    <name type="scientific">Arxiozyma heterogenica</name>
    <dbReference type="NCBI Taxonomy" id="278026"/>
    <lineage>
        <taxon>Eukaryota</taxon>
        <taxon>Fungi</taxon>
        <taxon>Dikarya</taxon>
        <taxon>Ascomycota</taxon>
        <taxon>Saccharomycotina</taxon>
        <taxon>Saccharomycetes</taxon>
        <taxon>Saccharomycetales</taxon>
        <taxon>Saccharomycetaceae</taxon>
        <taxon>Arxiozyma</taxon>
    </lineage>
</organism>
<dbReference type="InterPro" id="IPR027268">
    <property type="entry name" value="Peptidase_M4/M1_CTD_sf"/>
</dbReference>
<evidence type="ECO:0000256" key="5">
    <source>
        <dbReference type="ARBA" id="ARBA00022833"/>
    </source>
</evidence>
<keyword evidence="4 10" id="KW-0378">Hydrolase</keyword>
<dbReference type="EC" id="3.4.11.-" evidence="10"/>
<name>A0AAN7WM30_9SACH</name>
<dbReference type="GO" id="GO:0070006">
    <property type="term" value="F:metalloaminopeptidase activity"/>
    <property type="evidence" value="ECO:0007669"/>
    <property type="project" value="TreeGrafter"/>
</dbReference>
<evidence type="ECO:0000256" key="10">
    <source>
        <dbReference type="RuleBase" id="RU364040"/>
    </source>
</evidence>
<feature type="binding site" evidence="8">
    <location>
        <position position="338"/>
    </location>
    <ligand>
        <name>Zn(2+)</name>
        <dbReference type="ChEBI" id="CHEBI:29105"/>
        <note>catalytic</note>
    </ligand>
</feature>
<evidence type="ECO:0000256" key="2">
    <source>
        <dbReference type="ARBA" id="ARBA00022670"/>
    </source>
</evidence>
<dbReference type="Pfam" id="PF17900">
    <property type="entry name" value="Peptidase_M1_N"/>
    <property type="match status" value="1"/>
</dbReference>
<feature type="binding site" evidence="8">
    <location>
        <position position="319"/>
    </location>
    <ligand>
        <name>Zn(2+)</name>
        <dbReference type="ChEBI" id="CHEBI:29105"/>
        <note>catalytic</note>
    </ligand>
</feature>
<gene>
    <name evidence="13" type="ORF">RI543_004571</name>
</gene>
<dbReference type="PANTHER" id="PTHR11533">
    <property type="entry name" value="PROTEASE M1 ZINC METALLOPROTEASE"/>
    <property type="match status" value="1"/>
</dbReference>
<dbReference type="GO" id="GO:0016020">
    <property type="term" value="C:membrane"/>
    <property type="evidence" value="ECO:0007669"/>
    <property type="project" value="TreeGrafter"/>
</dbReference>
<feature type="domain" description="Aminopeptidase N-like N-terminal" evidence="12">
    <location>
        <begin position="11"/>
        <end position="203"/>
    </location>
</feature>
<dbReference type="PRINTS" id="PR00756">
    <property type="entry name" value="ALADIPTASE"/>
</dbReference>
<dbReference type="InterPro" id="IPR034016">
    <property type="entry name" value="M1_APN-typ"/>
</dbReference>
<keyword evidence="14" id="KW-1185">Reference proteome</keyword>
<dbReference type="AlphaFoldDB" id="A0AAN7WM30"/>
<dbReference type="EMBL" id="JAWIZZ010000056">
    <property type="protein sequence ID" value="KAK5774037.1"/>
    <property type="molecule type" value="Genomic_DNA"/>
</dbReference>
<dbReference type="InterPro" id="IPR050344">
    <property type="entry name" value="Peptidase_M1_aminopeptidases"/>
</dbReference>
<dbReference type="GO" id="GO:0043171">
    <property type="term" value="P:peptide catabolic process"/>
    <property type="evidence" value="ECO:0007669"/>
    <property type="project" value="TreeGrafter"/>
</dbReference>
<keyword evidence="3 8" id="KW-0479">Metal-binding</keyword>
<dbReference type="Gene3D" id="2.60.40.1730">
    <property type="entry name" value="tricorn interacting facor f3 domain"/>
    <property type="match status" value="1"/>
</dbReference>
<evidence type="ECO:0000256" key="7">
    <source>
        <dbReference type="PIRSR" id="PIRSR634016-1"/>
    </source>
</evidence>
<evidence type="ECO:0000259" key="12">
    <source>
        <dbReference type="Pfam" id="PF17900"/>
    </source>
</evidence>
<dbReference type="InterPro" id="IPR045357">
    <property type="entry name" value="Aminopeptidase_N-like_N"/>
</dbReference>
<feature type="active site" description="Proton acceptor" evidence="7">
    <location>
        <position position="316"/>
    </location>
</feature>
<feature type="domain" description="Peptidase M1 membrane alanine aminopeptidase" evidence="11">
    <location>
        <begin position="243"/>
        <end position="479"/>
    </location>
</feature>
<accession>A0AAN7WM30</accession>
<evidence type="ECO:0000256" key="1">
    <source>
        <dbReference type="ARBA" id="ARBA00010136"/>
    </source>
</evidence>
<feature type="binding site" evidence="8">
    <location>
        <position position="315"/>
    </location>
    <ligand>
        <name>Zn(2+)</name>
        <dbReference type="ChEBI" id="CHEBI:29105"/>
        <note>catalytic</note>
    </ligand>
</feature>
<dbReference type="Proteomes" id="UP001306508">
    <property type="component" value="Unassembled WGS sequence"/>
</dbReference>
<proteinExistence type="inferred from homology"/>
<keyword evidence="10" id="KW-0031">Aminopeptidase</keyword>
<sequence length="931" mass="108348">MSLLIQNKLIPKCYNLKLKIDPEKDNFEGDLIIDLKWNKSSHSDKAFSQIILNGHQLIVTKAIISDIDLKVSYDKDLQRIILQNDRLSELLQSSQDISLHLHYLGRIHTISSSSDKTRGLFKIIQNGDFIFSTHLQPTFARRILPCIDEPSLKTYFQLSIKTLNKFRAVSVSSIESTEHLSNNNSNSNHKWQIVKFEKTILLPVSLFGFTIGDIKNIQLKTLNKIPISIWTLNHEPIELASHSLNVCHKYLPLVESIFKFPYPGKKMDLVALPFLNDMVMENFSMITVHKQLIFLSPRHLPIPEIRFQNMQMLVHELVHHWIGNFITFDDWKHLWFNESFATWMANWLISANESEYNDLWSNYDLYWNSTLKPVLDNDTLYNNTQPLSIAQLQDLKSEKSDFNSTTNELFDPYCYHKGIVILRNMELTIGMENLSNAFGQILCNDQNLVHEQSIKPMDLWKLISDRLKSENIINFFISWTRLPGCPIVSVTKTSSDDMKNIKLIQHKYLSPEIIENQNMIEDVPYHVPLLMQLPDGTTDTKNVIMTDRSITLDYPITLINKDNQANVIVSYEIEESYDDFLKMITLGKISDNDLFKLFYDLSQVIGNINHQKPIHIDGFLRILNHIGSLKKEIDLHTLGYWKSLNRATKLLEFLTRFYNLETNESRLKQIEKIVSKLFNKLSWETVDWIENYANEEELAIRSSLIFLSRQNETTFSICEEIFQYLKTGQNVKFTNKRIPIQIIGSVLKCMVSHCKDSKDWKSVLDMHKPSVIDKIVQNGRIEGLPNIDTSSLLINLTMESLGFIPGYKETQTLLFDRMINFISSNITTSYIEGTFLGLIYQCNQKISNNNSLNETFGDMLWNIFDKQYKSWKKKLDKEIFYLIEFAIIQMLLLKGKVNNQWVLDNPQYTAIVQEIQQDITTKKMKALQQQK</sequence>